<evidence type="ECO:0000313" key="2">
    <source>
        <dbReference type="EMBL" id="AFM15241.1"/>
    </source>
</evidence>
<dbReference type="CDD" id="cd06587">
    <property type="entry name" value="VOC"/>
    <property type="match status" value="1"/>
</dbReference>
<sequence>MSIQHVLAVVPVSDIAVSQKWYATLFGRPEDNHPMPSLVEWQVLSGAWVQVFNDEGRAGSGLLNFAVDDLDAEIAGLRRRGIEPGAVVEANKGVRLSALVDPDGNTVTLIGGFRVEY</sequence>
<dbReference type="InterPro" id="IPR037523">
    <property type="entry name" value="VOC_core"/>
</dbReference>
<dbReference type="PATRIC" id="fig|710421.3.peg.415"/>
<name>I4BD84_MYCCN</name>
<protein>
    <submittedName>
        <fullName evidence="2">Lactoylglutathione lyase family protein</fullName>
    </submittedName>
</protein>
<dbReference type="AlphaFoldDB" id="I4BD84"/>
<evidence type="ECO:0000313" key="3">
    <source>
        <dbReference type="Proteomes" id="UP000006057"/>
    </source>
</evidence>
<dbReference type="PROSITE" id="PS51819">
    <property type="entry name" value="VOC"/>
    <property type="match status" value="1"/>
</dbReference>
<proteinExistence type="predicted"/>
<keyword evidence="3" id="KW-1185">Reference proteome</keyword>
<dbReference type="GO" id="GO:0016829">
    <property type="term" value="F:lyase activity"/>
    <property type="evidence" value="ECO:0007669"/>
    <property type="project" value="UniProtKB-KW"/>
</dbReference>
<dbReference type="Proteomes" id="UP000006057">
    <property type="component" value="Chromosome"/>
</dbReference>
<keyword evidence="2" id="KW-0456">Lyase</keyword>
<dbReference type="OrthoDB" id="2453533at2"/>
<evidence type="ECO:0000259" key="1">
    <source>
        <dbReference type="PROSITE" id="PS51819"/>
    </source>
</evidence>
<dbReference type="SUPFAM" id="SSF54593">
    <property type="entry name" value="Glyoxalase/Bleomycin resistance protein/Dihydroxybiphenyl dioxygenase"/>
    <property type="match status" value="1"/>
</dbReference>
<dbReference type="Gene3D" id="3.10.180.10">
    <property type="entry name" value="2,3-Dihydroxybiphenyl 1,2-Dioxygenase, domain 1"/>
    <property type="match status" value="1"/>
</dbReference>
<dbReference type="STRING" id="710421.Mycch_0421"/>
<dbReference type="RefSeq" id="WP_014813733.1">
    <property type="nucleotide sequence ID" value="NC_018027.1"/>
</dbReference>
<feature type="domain" description="VOC" evidence="1">
    <location>
        <begin position="2"/>
        <end position="112"/>
    </location>
</feature>
<gene>
    <name evidence="2" type="ordered locus">Mycch_0421</name>
</gene>
<organism evidence="2 3">
    <name type="scientific">Mycolicibacterium chubuense (strain NBB4)</name>
    <name type="common">Mycobacterium chubuense</name>
    <dbReference type="NCBI Taxonomy" id="710421"/>
    <lineage>
        <taxon>Bacteria</taxon>
        <taxon>Bacillati</taxon>
        <taxon>Actinomycetota</taxon>
        <taxon>Actinomycetes</taxon>
        <taxon>Mycobacteriales</taxon>
        <taxon>Mycobacteriaceae</taxon>
        <taxon>Mycolicibacterium</taxon>
    </lineage>
</organism>
<dbReference type="InterPro" id="IPR029068">
    <property type="entry name" value="Glyas_Bleomycin-R_OHBP_Dase"/>
</dbReference>
<dbReference type="eggNOG" id="COG0346">
    <property type="taxonomic scope" value="Bacteria"/>
</dbReference>
<dbReference type="KEGG" id="mcb:Mycch_0421"/>
<accession>I4BD84</accession>
<dbReference type="HOGENOM" id="CLU_148021_1_0_11"/>
<reference evidence="2 3" key="1">
    <citation type="submission" date="2012-06" db="EMBL/GenBank/DDBJ databases">
        <title>Complete sequence of chromosome of Mycobacterium chubuense NBB4.</title>
        <authorList>
            <consortium name="US DOE Joint Genome Institute"/>
            <person name="Lucas S."/>
            <person name="Han J."/>
            <person name="Lapidus A."/>
            <person name="Cheng J.-F."/>
            <person name="Goodwin L."/>
            <person name="Pitluck S."/>
            <person name="Peters L."/>
            <person name="Mikhailova N."/>
            <person name="Teshima H."/>
            <person name="Detter J.C."/>
            <person name="Han C."/>
            <person name="Tapia R."/>
            <person name="Land M."/>
            <person name="Hauser L."/>
            <person name="Kyrpides N."/>
            <person name="Ivanova N."/>
            <person name="Pagani I."/>
            <person name="Mattes T."/>
            <person name="Holmes A."/>
            <person name="Rutledge P."/>
            <person name="Paulsen I."/>
            <person name="Coleman N."/>
            <person name="Woyke T."/>
        </authorList>
    </citation>
    <scope>NUCLEOTIDE SEQUENCE [LARGE SCALE GENOMIC DNA]</scope>
    <source>
        <strain evidence="2 3">NBB4</strain>
    </source>
</reference>
<dbReference type="EMBL" id="CP003053">
    <property type="protein sequence ID" value="AFM15241.1"/>
    <property type="molecule type" value="Genomic_DNA"/>
</dbReference>